<dbReference type="GO" id="GO:0005524">
    <property type="term" value="F:ATP binding"/>
    <property type="evidence" value="ECO:0007669"/>
    <property type="project" value="InterPro"/>
</dbReference>
<evidence type="ECO:0000313" key="5">
    <source>
        <dbReference type="Proteomes" id="UP000281128"/>
    </source>
</evidence>
<dbReference type="GO" id="GO:0006096">
    <property type="term" value="P:glycolytic process"/>
    <property type="evidence" value="ECO:0007669"/>
    <property type="project" value="InterPro"/>
</dbReference>
<proteinExistence type="inferred from homology"/>
<reference evidence="4 5" key="1">
    <citation type="submission" date="2018-09" db="EMBL/GenBank/DDBJ databases">
        <title>Roseovarius spongiae sp. nov., isolated from a marine sponge.</title>
        <authorList>
            <person name="Zhuang L."/>
            <person name="Luo L."/>
        </authorList>
    </citation>
    <scope>NUCLEOTIDE SEQUENCE [LARGE SCALE GENOMIC DNA]</scope>
    <source>
        <strain evidence="4 5">HN-E21</strain>
    </source>
</reference>
<dbReference type="GO" id="GO:0004340">
    <property type="term" value="F:glucokinase activity"/>
    <property type="evidence" value="ECO:0007669"/>
    <property type="project" value="InterPro"/>
</dbReference>
<organism evidence="4 5">
    <name type="scientific">Roseovarius spongiae</name>
    <dbReference type="NCBI Taxonomy" id="2320272"/>
    <lineage>
        <taxon>Bacteria</taxon>
        <taxon>Pseudomonadati</taxon>
        <taxon>Pseudomonadota</taxon>
        <taxon>Alphaproteobacteria</taxon>
        <taxon>Rhodobacterales</taxon>
        <taxon>Roseobacteraceae</taxon>
        <taxon>Roseovarius</taxon>
    </lineage>
</organism>
<evidence type="ECO:0000313" key="4">
    <source>
        <dbReference type="EMBL" id="RKF14000.1"/>
    </source>
</evidence>
<dbReference type="Proteomes" id="UP000281128">
    <property type="component" value="Unassembled WGS sequence"/>
</dbReference>
<dbReference type="InterPro" id="IPR043129">
    <property type="entry name" value="ATPase_NBD"/>
</dbReference>
<gene>
    <name evidence="4" type="ORF">D6850_12525</name>
</gene>
<dbReference type="SUPFAM" id="SSF53067">
    <property type="entry name" value="Actin-like ATPase domain"/>
    <property type="match status" value="1"/>
</dbReference>
<dbReference type="InterPro" id="IPR003836">
    <property type="entry name" value="Glucokinase"/>
</dbReference>
<dbReference type="CDD" id="cd24008">
    <property type="entry name" value="ASKHA_NBD_GLK"/>
    <property type="match status" value="1"/>
</dbReference>
<dbReference type="AlphaFoldDB" id="A0A3A8ATM7"/>
<name>A0A3A8ATM7_9RHOB</name>
<evidence type="ECO:0000256" key="2">
    <source>
        <dbReference type="ARBA" id="ARBA00022777"/>
    </source>
</evidence>
<dbReference type="GO" id="GO:0005536">
    <property type="term" value="F:D-glucose binding"/>
    <property type="evidence" value="ECO:0007669"/>
    <property type="project" value="InterPro"/>
</dbReference>
<keyword evidence="5" id="KW-1185">Reference proteome</keyword>
<evidence type="ECO:0000256" key="1">
    <source>
        <dbReference type="ARBA" id="ARBA00022679"/>
    </source>
</evidence>
<dbReference type="RefSeq" id="WP_121167416.1">
    <property type="nucleotide sequence ID" value="NZ_RAPE01000003.1"/>
</dbReference>
<comment type="caution">
    <text evidence="4">The sequence shown here is derived from an EMBL/GenBank/DDBJ whole genome shotgun (WGS) entry which is preliminary data.</text>
</comment>
<dbReference type="PANTHER" id="PTHR47690">
    <property type="entry name" value="GLUCOKINASE"/>
    <property type="match status" value="1"/>
</dbReference>
<keyword evidence="1" id="KW-0808">Transferase</keyword>
<dbReference type="Gene3D" id="3.30.420.40">
    <property type="match status" value="1"/>
</dbReference>
<evidence type="ECO:0000256" key="3">
    <source>
        <dbReference type="RuleBase" id="RU004046"/>
    </source>
</evidence>
<dbReference type="EMBL" id="RAPE01000003">
    <property type="protein sequence ID" value="RKF14000.1"/>
    <property type="molecule type" value="Genomic_DNA"/>
</dbReference>
<comment type="similarity">
    <text evidence="3">Belongs to the bacterial glucokinase family.</text>
</comment>
<keyword evidence="2 4" id="KW-0418">Kinase</keyword>
<accession>A0A3A8ATM7</accession>
<dbReference type="OrthoDB" id="9800595at2"/>
<sequence length="307" mass="31634">MSEFWLLADVGASNTRIGLARAGVVQQGSVRIARNAEHDGFTALVLAYLSDIGAGPPEAICAGVAGPVRGDAAQLTNRDWHIDARALGAATGAARVRLINDLQAQAHALDDLPPGALRRLIPGRPDPAGARLALGLGTGCNIAVAHRVKGRLFVPPSEAGHTRLPLLDLPAGLVAALGWHGAHLPVEAALCGEGLLRIARWCGSDAGRSAEVIGCADGGPEAAALRHYLRILGTVAGDMALAHLPRGGIYLIGGLARALAPFIATPDFARAFTDKGPYRAILEDIPLSLITDDAAALYGCARVLSNG</sequence>
<dbReference type="GO" id="GO:0005829">
    <property type="term" value="C:cytosol"/>
    <property type="evidence" value="ECO:0007669"/>
    <property type="project" value="TreeGrafter"/>
</dbReference>
<protein>
    <submittedName>
        <fullName evidence="4">Glucokinase</fullName>
    </submittedName>
</protein>
<dbReference type="InterPro" id="IPR050201">
    <property type="entry name" value="Bacterial_glucokinase"/>
</dbReference>
<dbReference type="Pfam" id="PF02685">
    <property type="entry name" value="Glucokinase"/>
    <property type="match status" value="1"/>
</dbReference>
<dbReference type="PANTHER" id="PTHR47690:SF1">
    <property type="entry name" value="GLUCOKINASE"/>
    <property type="match status" value="1"/>
</dbReference>
<dbReference type="Gene3D" id="3.40.367.20">
    <property type="match status" value="1"/>
</dbReference>